<dbReference type="RefSeq" id="WP_014263223.1">
    <property type="nucleotide sequence ID" value="NC_016630.1"/>
</dbReference>
<evidence type="ECO:0000256" key="1">
    <source>
        <dbReference type="ARBA" id="ARBA00022552"/>
    </source>
</evidence>
<dbReference type="PIRSF" id="PIRSF004505">
    <property type="entry name" value="MT_bac"/>
    <property type="match status" value="1"/>
</dbReference>
<accession>D6GSY2</accession>
<proteinExistence type="inferred from homology"/>
<dbReference type="STRING" id="546269.HMPREF0389_01219"/>
<dbReference type="Pfam" id="PF02590">
    <property type="entry name" value="SPOUT_MTase"/>
    <property type="match status" value="1"/>
</dbReference>
<dbReference type="InterPro" id="IPR029026">
    <property type="entry name" value="tRNA_m1G_MTases_N"/>
</dbReference>
<dbReference type="GO" id="GO:0008168">
    <property type="term" value="F:methyltransferase activity"/>
    <property type="evidence" value="ECO:0007669"/>
    <property type="project" value="UniProtKB-KW"/>
</dbReference>
<keyword evidence="7" id="KW-1185">Reference proteome</keyword>
<keyword evidence="1" id="KW-0698">rRNA processing</keyword>
<dbReference type="GO" id="GO:0006364">
    <property type="term" value="P:rRNA processing"/>
    <property type="evidence" value="ECO:0007669"/>
    <property type="project" value="UniProtKB-KW"/>
</dbReference>
<dbReference type="eggNOG" id="COG1576">
    <property type="taxonomic scope" value="Bacteria"/>
</dbReference>
<dbReference type="PATRIC" id="fig|546269.5.peg.1796"/>
<dbReference type="EMBL" id="CP002390">
    <property type="protein sequence ID" value="EFE27967.1"/>
    <property type="molecule type" value="Genomic_DNA"/>
</dbReference>
<protein>
    <submittedName>
        <fullName evidence="6">rRNA large subunit m3Psi methyltransferase RlmH</fullName>
    </submittedName>
</protein>
<dbReference type="CDD" id="cd18081">
    <property type="entry name" value="RlmH-like"/>
    <property type="match status" value="1"/>
</dbReference>
<keyword evidence="4" id="KW-0949">S-adenosyl-L-methionine</keyword>
<keyword evidence="3" id="KW-0808">Transferase</keyword>
<dbReference type="Gene3D" id="3.40.1280.10">
    <property type="match status" value="1"/>
</dbReference>
<organism evidence="6 7">
    <name type="scientific">Filifactor alocis (strain ATCC 35896 / CCUG 47790 / D40 B5)</name>
    <name type="common">Fusobacterium alocis</name>
    <dbReference type="NCBI Taxonomy" id="546269"/>
    <lineage>
        <taxon>Bacteria</taxon>
        <taxon>Bacillati</taxon>
        <taxon>Bacillota</taxon>
        <taxon>Clostridia</taxon>
        <taxon>Peptostreptococcales</taxon>
        <taxon>Filifactoraceae</taxon>
        <taxon>Filifactor</taxon>
    </lineage>
</organism>
<evidence type="ECO:0000256" key="4">
    <source>
        <dbReference type="ARBA" id="ARBA00022691"/>
    </source>
</evidence>
<gene>
    <name evidence="6" type="ordered locus">HMPREF0389_01219</name>
</gene>
<evidence type="ECO:0000256" key="3">
    <source>
        <dbReference type="ARBA" id="ARBA00022679"/>
    </source>
</evidence>
<dbReference type="GO" id="GO:0032259">
    <property type="term" value="P:methylation"/>
    <property type="evidence" value="ECO:0007669"/>
    <property type="project" value="UniProtKB-KW"/>
</dbReference>
<evidence type="ECO:0000313" key="6">
    <source>
        <dbReference type="EMBL" id="EFE27967.1"/>
    </source>
</evidence>
<dbReference type="InterPro" id="IPR003742">
    <property type="entry name" value="RlmH-like"/>
</dbReference>
<evidence type="ECO:0000313" key="7">
    <source>
        <dbReference type="Proteomes" id="UP000007468"/>
    </source>
</evidence>
<comment type="similarity">
    <text evidence="5">Belongs to the RNA methyltransferase RlmH family.</text>
</comment>
<dbReference type="PANTHER" id="PTHR33603:SF1">
    <property type="entry name" value="RIBOSOMAL RNA LARGE SUBUNIT METHYLTRANSFERASE H"/>
    <property type="match status" value="1"/>
</dbReference>
<keyword evidence="2 6" id="KW-0489">Methyltransferase</keyword>
<dbReference type="KEGG" id="faa:HMPREF0389_01219"/>
<dbReference type="OrthoDB" id="9806643at2"/>
<dbReference type="PANTHER" id="PTHR33603">
    <property type="entry name" value="METHYLTRANSFERASE"/>
    <property type="match status" value="1"/>
</dbReference>
<reference evidence="7" key="1">
    <citation type="submission" date="2010-12" db="EMBL/GenBank/DDBJ databases">
        <title>The genome sequence of Filifactor alocis strain ATCC 35896.</title>
        <authorList>
            <consortium name="The Broad Institute Genome Sequencing Platform"/>
            <person name="Ward D."/>
            <person name="Earl A."/>
            <person name="Feldgarden M."/>
            <person name="Young S.K."/>
            <person name="Gargeya S."/>
            <person name="Zeng Q."/>
            <person name="Alvarado L."/>
            <person name="Berlin A."/>
            <person name="Bochicchio J."/>
            <person name="Chapman S.B."/>
            <person name="Chen Z."/>
            <person name="Freedman E."/>
            <person name="Gellesch M."/>
            <person name="Goldberg J."/>
            <person name="Griggs A."/>
            <person name="Gujja S."/>
            <person name="Heilman E."/>
            <person name="Heiman D."/>
            <person name="Howarth C."/>
            <person name="Mehta T."/>
            <person name="Neiman D."/>
            <person name="Pearson M."/>
            <person name="Roberts A."/>
            <person name="Saif S."/>
            <person name="Shea T."/>
            <person name="Shenoy N."/>
            <person name="Sisk P."/>
            <person name="Stolte C."/>
            <person name="Sykes S."/>
            <person name="White J."/>
            <person name="Yandava C."/>
            <person name="Izard J."/>
            <person name="Blanton J.M."/>
            <person name="Baranova O.V."/>
            <person name="Tanner A.C."/>
            <person name="Dewhirst F.E."/>
            <person name="Haas B."/>
            <person name="Nusbaum C."/>
            <person name="Birren B."/>
        </authorList>
    </citation>
    <scope>NUCLEOTIDE SEQUENCE [LARGE SCALE GENOMIC DNA]</scope>
    <source>
        <strain evidence="7">ATCC 35896 / D40 B5</strain>
    </source>
</reference>
<sequence>MIQMIVVGALKESYLREGQQYFLDEISKREDVELIELEDEKVPETASEKELTMIRQIEGQKILSKVNRLNTMIAMDIDGKSMTKDKWSNLFEQHRTQKKGMTFIIGGSVGLSDEVKQRANFRVSFSRLTFPHQLFRLMLLEQIADAIL</sequence>
<dbReference type="Proteomes" id="UP000007468">
    <property type="component" value="Chromosome"/>
</dbReference>
<name>D6GSY2_FILAD</name>
<dbReference type="AlphaFoldDB" id="D6GSY2"/>
<dbReference type="SUPFAM" id="SSF75217">
    <property type="entry name" value="alpha/beta knot"/>
    <property type="match status" value="1"/>
</dbReference>
<evidence type="ECO:0000256" key="5">
    <source>
        <dbReference type="ARBA" id="ARBA00038303"/>
    </source>
</evidence>
<dbReference type="InterPro" id="IPR029028">
    <property type="entry name" value="Alpha/beta_knot_MTases"/>
</dbReference>
<evidence type="ECO:0000256" key="2">
    <source>
        <dbReference type="ARBA" id="ARBA00022603"/>
    </source>
</evidence>